<name>A0A2X0R950_LACHE</name>
<evidence type="ECO:0000313" key="2">
    <source>
        <dbReference type="EMBL" id="GFP13970.1"/>
    </source>
</evidence>
<sequence>MNTRKEYRKKCERLQIVHNLNAPTKLTKSIKIRIMLGLSIFCWLAFFIGLVIFTFS</sequence>
<keyword evidence="1" id="KW-0472">Membrane</keyword>
<dbReference type="EMBL" id="BLYV01000411">
    <property type="protein sequence ID" value="GFP13970.1"/>
    <property type="molecule type" value="Genomic_DNA"/>
</dbReference>
<reference evidence="2" key="2">
    <citation type="submission" date="2020-07" db="EMBL/GenBank/DDBJ databases">
        <title>Draft genome sequence of Lactobacillus helveticus strain JCM 1062.</title>
        <authorList>
            <person name="Endo A."/>
            <person name="Maeno S."/>
            <person name="Kido Y."/>
        </authorList>
    </citation>
    <scope>NUCLEOTIDE SEQUENCE</scope>
    <source>
        <strain evidence="2">JCM 1062</strain>
    </source>
</reference>
<gene>
    <name evidence="3" type="ORF">BDKNPLJD_00217</name>
    <name evidence="2" type="ORF">LHEJCM1062_18420</name>
</gene>
<proteinExistence type="predicted"/>
<dbReference type="EMBL" id="OGTV01000007">
    <property type="protein sequence ID" value="SPB22003.1"/>
    <property type="molecule type" value="Genomic_DNA"/>
</dbReference>
<keyword evidence="1" id="KW-1133">Transmembrane helix</keyword>
<protein>
    <submittedName>
        <fullName evidence="3">Uncharacterized protein</fullName>
    </submittedName>
</protein>
<reference evidence="3" key="1">
    <citation type="submission" date="2018-01" db="EMBL/GenBank/DDBJ databases">
        <authorList>
            <person name="Gaut B.S."/>
            <person name="Morton B.R."/>
            <person name="Clegg M.T."/>
            <person name="Duvall M.R."/>
        </authorList>
    </citation>
    <scope>NUCLEOTIDE SEQUENCE</scope>
    <source>
        <strain evidence="3">Lactobacillus helveticus</strain>
    </source>
</reference>
<accession>A0A2X0R950</accession>
<feature type="transmembrane region" description="Helical" evidence="1">
    <location>
        <begin position="34"/>
        <end position="55"/>
    </location>
</feature>
<keyword evidence="1" id="KW-0812">Transmembrane</keyword>
<organism evidence="3">
    <name type="scientific">Lactobacillus helveticus</name>
    <name type="common">Lactobacillus suntoryeus</name>
    <dbReference type="NCBI Taxonomy" id="1587"/>
    <lineage>
        <taxon>Bacteria</taxon>
        <taxon>Bacillati</taxon>
        <taxon>Bacillota</taxon>
        <taxon>Bacilli</taxon>
        <taxon>Lactobacillales</taxon>
        <taxon>Lactobacillaceae</taxon>
        <taxon>Lactobacillus</taxon>
    </lineage>
</organism>
<dbReference type="RefSeq" id="WP_180956394.1">
    <property type="nucleotide sequence ID" value="NZ_BLYU01000072.1"/>
</dbReference>
<evidence type="ECO:0000256" key="1">
    <source>
        <dbReference type="SAM" id="Phobius"/>
    </source>
</evidence>
<dbReference type="Proteomes" id="UP000630086">
    <property type="component" value="Unassembled WGS sequence"/>
</dbReference>
<evidence type="ECO:0000313" key="3">
    <source>
        <dbReference type="EMBL" id="SPB22003.1"/>
    </source>
</evidence>
<dbReference type="AlphaFoldDB" id="A0A2X0R950"/>